<comment type="caution">
    <text evidence="3">The sequence shown here is derived from an EMBL/GenBank/DDBJ whole genome shotgun (WGS) entry which is preliminary data.</text>
</comment>
<evidence type="ECO:0000313" key="4">
    <source>
        <dbReference type="Proteomes" id="UP001642360"/>
    </source>
</evidence>
<keyword evidence="4" id="KW-1185">Reference proteome</keyword>
<organism evidence="3 4">
    <name type="scientific">Ilex paraguariensis</name>
    <name type="common">yerba mate</name>
    <dbReference type="NCBI Taxonomy" id="185542"/>
    <lineage>
        <taxon>Eukaryota</taxon>
        <taxon>Viridiplantae</taxon>
        <taxon>Streptophyta</taxon>
        <taxon>Embryophyta</taxon>
        <taxon>Tracheophyta</taxon>
        <taxon>Spermatophyta</taxon>
        <taxon>Magnoliopsida</taxon>
        <taxon>eudicotyledons</taxon>
        <taxon>Gunneridae</taxon>
        <taxon>Pentapetalae</taxon>
        <taxon>asterids</taxon>
        <taxon>campanulids</taxon>
        <taxon>Aquifoliales</taxon>
        <taxon>Aquifoliaceae</taxon>
        <taxon>Ilex</taxon>
    </lineage>
</organism>
<evidence type="ECO:0000256" key="2">
    <source>
        <dbReference type="SAM" id="Phobius"/>
    </source>
</evidence>
<evidence type="ECO:0000313" key="3">
    <source>
        <dbReference type="EMBL" id="CAK9171473.1"/>
    </source>
</evidence>
<feature type="region of interest" description="Disordered" evidence="1">
    <location>
        <begin position="1"/>
        <end position="23"/>
    </location>
</feature>
<dbReference type="Proteomes" id="UP001642360">
    <property type="component" value="Unassembled WGS sequence"/>
</dbReference>
<feature type="transmembrane region" description="Helical" evidence="2">
    <location>
        <begin position="164"/>
        <end position="185"/>
    </location>
</feature>
<dbReference type="AlphaFoldDB" id="A0ABC8TPU3"/>
<protein>
    <submittedName>
        <fullName evidence="3">Uncharacterized protein</fullName>
    </submittedName>
</protein>
<sequence length="200" mass="21295">ISSSPSTVTPTGQVHRPGSSSVLCQDSMERSCPTILEPSTQPITGASTIISNALGPTATSSLPIASDDHSQLHDDTTVHAQDATASKGVPPPQSLTGSLYVQLPLGAPPSPIEQSSDHLSNDIFTIAIPKAAFQTLRLKLGVLPPPPLSLQGSDKTKFNDNANLIIIPSPMIMSYSSIMLILWHFSSLIRMIYLVDDHDY</sequence>
<accession>A0ABC8TPU3</accession>
<proteinExistence type="predicted"/>
<keyword evidence="2" id="KW-1133">Transmembrane helix</keyword>
<dbReference type="EMBL" id="CAUOFW020005748">
    <property type="protein sequence ID" value="CAK9171473.1"/>
    <property type="molecule type" value="Genomic_DNA"/>
</dbReference>
<keyword evidence="2" id="KW-0472">Membrane</keyword>
<gene>
    <name evidence="3" type="ORF">ILEXP_LOCUS41042</name>
</gene>
<keyword evidence="2" id="KW-0812">Transmembrane</keyword>
<feature type="non-terminal residue" evidence="3">
    <location>
        <position position="1"/>
    </location>
</feature>
<reference evidence="3 4" key="1">
    <citation type="submission" date="2024-02" db="EMBL/GenBank/DDBJ databases">
        <authorList>
            <person name="Vignale AGUSTIN F."/>
            <person name="Sosa J E."/>
            <person name="Modenutti C."/>
        </authorList>
    </citation>
    <scope>NUCLEOTIDE SEQUENCE [LARGE SCALE GENOMIC DNA]</scope>
</reference>
<evidence type="ECO:0000256" key="1">
    <source>
        <dbReference type="SAM" id="MobiDB-lite"/>
    </source>
</evidence>
<name>A0ABC8TPU3_9AQUA</name>